<name>A0A4R7BEV5_9NEIS</name>
<sequence>MTIPRLAAMNRYWQDNPPLHSMVAAYFGIGKVSQTSNTPRDPGLDEAGQSLFDLLPRA</sequence>
<dbReference type="RefSeq" id="WP_166642136.1">
    <property type="nucleotide sequence ID" value="NZ_SNZP01000002.1"/>
</dbReference>
<evidence type="ECO:0000313" key="2">
    <source>
        <dbReference type="Proteomes" id="UP000295611"/>
    </source>
</evidence>
<proteinExistence type="predicted"/>
<reference evidence="1 2" key="1">
    <citation type="submission" date="2019-03" db="EMBL/GenBank/DDBJ databases">
        <title>Genomic Encyclopedia of Type Strains, Phase III (KMG-III): the genomes of soil and plant-associated and newly described type strains.</title>
        <authorList>
            <person name="Whitman W."/>
        </authorList>
    </citation>
    <scope>NUCLEOTIDE SEQUENCE [LARGE SCALE GENOMIC DNA]</scope>
    <source>
        <strain evidence="1 2">CECT 8976</strain>
    </source>
</reference>
<organism evidence="1 2">
    <name type="scientific">Paludibacterium purpuratum</name>
    <dbReference type="NCBI Taxonomy" id="1144873"/>
    <lineage>
        <taxon>Bacteria</taxon>
        <taxon>Pseudomonadati</taxon>
        <taxon>Pseudomonadota</taxon>
        <taxon>Betaproteobacteria</taxon>
        <taxon>Neisseriales</taxon>
        <taxon>Chromobacteriaceae</taxon>
        <taxon>Paludibacterium</taxon>
    </lineage>
</organism>
<dbReference type="AlphaFoldDB" id="A0A4R7BEV5"/>
<gene>
    <name evidence="1" type="ORF">DFP86_102321</name>
</gene>
<keyword evidence="2" id="KW-1185">Reference proteome</keyword>
<evidence type="ECO:0000313" key="1">
    <source>
        <dbReference type="EMBL" id="TDR82207.1"/>
    </source>
</evidence>
<dbReference type="Proteomes" id="UP000295611">
    <property type="component" value="Unassembled WGS sequence"/>
</dbReference>
<accession>A0A4R7BEV5</accession>
<dbReference type="EMBL" id="SNZP01000002">
    <property type="protein sequence ID" value="TDR82207.1"/>
    <property type="molecule type" value="Genomic_DNA"/>
</dbReference>
<comment type="caution">
    <text evidence="1">The sequence shown here is derived from an EMBL/GenBank/DDBJ whole genome shotgun (WGS) entry which is preliminary data.</text>
</comment>
<protein>
    <submittedName>
        <fullName evidence="1">Uncharacterized protein</fullName>
    </submittedName>
</protein>